<sequence length="520" mass="55577">MPDQQSPAVSYVELAGISKSFGDVRALDDVTVTAPQGRVTAIVGENGAGKSTLMKVLSGVVTPDRGTVRIGGVERHFRTTRDATLAGVGMVYQETALVAAMSVWENVVLGWEPGQRGILRRKHARRTVGELAERYSLPVPLDAHAGDLPVSIQQQVEILKVLYRNADVVILDEPTSVLTPQEREGLFAAMLNLQAEGKTLLFISHKLDEVLASAHHVTVMRHGRIVSSQRNDELDRRGLARSIVGRDIAPIDLGTRPERGATVLSVQHVELGALHEGPGIREASFEVARGEVVGVAGVSGSGQHELLQVISGLVAPDAGTVVLDGRTRKEVDSASDPAATLPALRKAGMSHIPADRNAVGTLRRRPLWFSALVGRLDDPEYCRRGVIRRPAARALAERIIREGGVKASGPDALPESLSGGNLQKFIVQRELLSDPVLLVAEEPTHGIDIGAARDLRQKLRDVAADGGAVLLASTDLDELLETCDRIIVVFDGRIVLDADRQDCTEESLGAALTGLSAVPA</sequence>
<dbReference type="InterPro" id="IPR003439">
    <property type="entry name" value="ABC_transporter-like_ATP-bd"/>
</dbReference>
<reference evidence="6 7" key="1">
    <citation type="submission" date="2021-06" db="EMBL/GenBank/DDBJ databases">
        <title>Actinoplanes lichenicola sp. nov., and Actinoplanes ovalisporus sp. nov., isolated from lichen in Thailand.</title>
        <authorList>
            <person name="Saeng-In P."/>
            <person name="Kanchanasin P."/>
            <person name="Yuki M."/>
            <person name="Kudo T."/>
            <person name="Ohkuma M."/>
            <person name="Phongsopitanun W."/>
            <person name="Tanasupawat S."/>
        </authorList>
    </citation>
    <scope>NUCLEOTIDE SEQUENCE [LARGE SCALE GENOMIC DNA]</scope>
    <source>
        <strain evidence="6 7">NBRC 110975</strain>
    </source>
</reference>
<evidence type="ECO:0000256" key="4">
    <source>
        <dbReference type="ARBA" id="ARBA00022840"/>
    </source>
</evidence>
<dbReference type="InterPro" id="IPR050107">
    <property type="entry name" value="ABC_carbohydrate_import_ATPase"/>
</dbReference>
<keyword evidence="1" id="KW-0813">Transport</keyword>
<dbReference type="InterPro" id="IPR027417">
    <property type="entry name" value="P-loop_NTPase"/>
</dbReference>
<dbReference type="EMBL" id="JAHKKG010000003">
    <property type="protein sequence ID" value="MBU2663776.1"/>
    <property type="molecule type" value="Genomic_DNA"/>
</dbReference>
<protein>
    <submittedName>
        <fullName evidence="6">ABC transporter ATP-binding protein</fullName>
    </submittedName>
</protein>
<dbReference type="Gene3D" id="3.40.50.300">
    <property type="entry name" value="P-loop containing nucleotide triphosphate hydrolases"/>
    <property type="match status" value="2"/>
</dbReference>
<feature type="domain" description="ABC transporter" evidence="5">
    <location>
        <begin position="12"/>
        <end position="247"/>
    </location>
</feature>
<evidence type="ECO:0000259" key="5">
    <source>
        <dbReference type="PROSITE" id="PS50893"/>
    </source>
</evidence>
<keyword evidence="3" id="KW-0547">Nucleotide-binding</keyword>
<dbReference type="GO" id="GO:0005524">
    <property type="term" value="F:ATP binding"/>
    <property type="evidence" value="ECO:0007669"/>
    <property type="project" value="UniProtKB-KW"/>
</dbReference>
<keyword evidence="4 6" id="KW-0067">ATP-binding</keyword>
<dbReference type="CDD" id="cd03215">
    <property type="entry name" value="ABC_Carb_Monos_II"/>
    <property type="match status" value="1"/>
</dbReference>
<evidence type="ECO:0000313" key="6">
    <source>
        <dbReference type="EMBL" id="MBU2663776.1"/>
    </source>
</evidence>
<dbReference type="SMART" id="SM00382">
    <property type="entry name" value="AAA"/>
    <property type="match status" value="2"/>
</dbReference>
<keyword evidence="2" id="KW-0677">Repeat</keyword>
<evidence type="ECO:0000256" key="1">
    <source>
        <dbReference type="ARBA" id="ARBA00022448"/>
    </source>
</evidence>
<dbReference type="CDD" id="cd03216">
    <property type="entry name" value="ABC_Carb_Monos_I"/>
    <property type="match status" value="1"/>
</dbReference>
<dbReference type="Proteomes" id="UP001519654">
    <property type="component" value="Unassembled WGS sequence"/>
</dbReference>
<feature type="domain" description="ABC transporter" evidence="5">
    <location>
        <begin position="264"/>
        <end position="516"/>
    </location>
</feature>
<organism evidence="6 7">
    <name type="scientific">Paractinoplanes bogorensis</name>
    <dbReference type="NCBI Taxonomy" id="1610840"/>
    <lineage>
        <taxon>Bacteria</taxon>
        <taxon>Bacillati</taxon>
        <taxon>Actinomycetota</taxon>
        <taxon>Actinomycetes</taxon>
        <taxon>Micromonosporales</taxon>
        <taxon>Micromonosporaceae</taxon>
        <taxon>Paractinoplanes</taxon>
    </lineage>
</organism>
<dbReference type="Pfam" id="PF00005">
    <property type="entry name" value="ABC_tran"/>
    <property type="match status" value="2"/>
</dbReference>
<evidence type="ECO:0000256" key="2">
    <source>
        <dbReference type="ARBA" id="ARBA00022737"/>
    </source>
</evidence>
<evidence type="ECO:0000313" key="7">
    <source>
        <dbReference type="Proteomes" id="UP001519654"/>
    </source>
</evidence>
<proteinExistence type="predicted"/>
<dbReference type="PANTHER" id="PTHR43790:SF9">
    <property type="entry name" value="GALACTOFURANOSE TRANSPORTER ATP-BINDING PROTEIN YTFR"/>
    <property type="match status" value="1"/>
</dbReference>
<dbReference type="RefSeq" id="WP_215785754.1">
    <property type="nucleotide sequence ID" value="NZ_JAHKKG010000003.1"/>
</dbReference>
<accession>A0ABS5YJW2</accession>
<evidence type="ECO:0000256" key="3">
    <source>
        <dbReference type="ARBA" id="ARBA00022741"/>
    </source>
</evidence>
<dbReference type="PANTHER" id="PTHR43790">
    <property type="entry name" value="CARBOHYDRATE TRANSPORT ATP-BINDING PROTEIN MG119-RELATED"/>
    <property type="match status" value="1"/>
</dbReference>
<name>A0ABS5YJW2_9ACTN</name>
<keyword evidence="7" id="KW-1185">Reference proteome</keyword>
<comment type="caution">
    <text evidence="6">The sequence shown here is derived from an EMBL/GenBank/DDBJ whole genome shotgun (WGS) entry which is preliminary data.</text>
</comment>
<gene>
    <name evidence="6" type="ORF">KOI35_09675</name>
</gene>
<dbReference type="InterPro" id="IPR003593">
    <property type="entry name" value="AAA+_ATPase"/>
</dbReference>
<dbReference type="SUPFAM" id="SSF52540">
    <property type="entry name" value="P-loop containing nucleoside triphosphate hydrolases"/>
    <property type="match status" value="2"/>
</dbReference>
<dbReference type="PROSITE" id="PS50893">
    <property type="entry name" value="ABC_TRANSPORTER_2"/>
    <property type="match status" value="2"/>
</dbReference>